<evidence type="ECO:0000313" key="2">
    <source>
        <dbReference type="Proteomes" id="UP000013378"/>
    </source>
</evidence>
<dbReference type="Proteomes" id="UP000013378">
    <property type="component" value="Unassembled WGS sequence"/>
</dbReference>
<sequence>MQIKEIESFLEQIKSVISCKVIVDKEDNIEEIHILSDINRSPKQVSRDIQSGLISKFGIDIDHKKISIAQIDEKSVAERNFRLKIKTIEYTTSGYKGKVKVVLEKDEELFIGETSGPNTKYNSQRMIASATLKAVEKFLSIENNLILEDIKITSLAGREVVVTAISFISDYGEQLFSGCSIVNRDIKEAVVKSTLDAINRRIVKHHC</sequence>
<proteinExistence type="predicted"/>
<protein>
    <recommendedName>
        <fullName evidence="3">2-isopropylmalate synthase</fullName>
    </recommendedName>
</protein>
<dbReference type="eggNOG" id="ENOG502ZC2Z">
    <property type="taxonomic scope" value="Bacteria"/>
</dbReference>
<keyword evidence="2" id="KW-1185">Reference proteome</keyword>
<dbReference type="EMBL" id="ARZA01000256">
    <property type="protein sequence ID" value="EOC99660.1"/>
    <property type="molecule type" value="Genomic_DNA"/>
</dbReference>
<comment type="caution">
    <text evidence="1">The sequence shown here is derived from an EMBL/GenBank/DDBJ whole genome shotgun (WGS) entry which is preliminary data.</text>
</comment>
<gene>
    <name evidence="1" type="ORF">L21TH_2303</name>
</gene>
<dbReference type="OrthoDB" id="43591at2"/>
<dbReference type="AlphaFoldDB" id="R1CLS7"/>
<reference evidence="1 2" key="1">
    <citation type="journal article" date="2015" name="Geomicrobiol. J.">
        <title>Caldisalinibacter kiritimatiensis gen. nov., sp. nov., a moderately thermohalophilic thiosulfate-reducing bacterium from a hypersaline microbial mat.</title>
        <authorList>
            <person name="Ben Hania W."/>
            <person name="Joseph M."/>
            <person name="Fiebig A."/>
            <person name="Bunk B."/>
            <person name="Klenk H.-P."/>
            <person name="Fardeau M.-L."/>
            <person name="Spring S."/>
        </authorList>
    </citation>
    <scope>NUCLEOTIDE SEQUENCE [LARGE SCALE GENOMIC DNA]</scope>
    <source>
        <strain evidence="1 2">L21-TH-D2</strain>
    </source>
</reference>
<dbReference type="RefSeq" id="WP_006316466.1">
    <property type="nucleotide sequence ID" value="NZ_ARZA01000256.1"/>
</dbReference>
<accession>R1CLS7</accession>
<dbReference type="STRING" id="1304284.L21TH_2303"/>
<evidence type="ECO:0008006" key="3">
    <source>
        <dbReference type="Google" id="ProtNLM"/>
    </source>
</evidence>
<evidence type="ECO:0000313" key="1">
    <source>
        <dbReference type="EMBL" id="EOC99660.1"/>
    </source>
</evidence>
<organism evidence="1 2">
    <name type="scientific">Caldisalinibacter kiritimatiensis</name>
    <dbReference type="NCBI Taxonomy" id="1304284"/>
    <lineage>
        <taxon>Bacteria</taxon>
        <taxon>Bacillati</taxon>
        <taxon>Bacillota</taxon>
        <taxon>Tissierellia</taxon>
        <taxon>Tissierellales</taxon>
        <taxon>Thermohalobacteraceae</taxon>
        <taxon>Caldisalinibacter</taxon>
    </lineage>
</organism>
<name>R1CLS7_9FIRM</name>